<evidence type="ECO:0000313" key="5">
    <source>
        <dbReference type="EMBL" id="GGZ19770.1"/>
    </source>
</evidence>
<feature type="domain" description="Glycosyltransferase 2-like" evidence="4">
    <location>
        <begin position="11"/>
        <end position="154"/>
    </location>
</feature>
<sequence length="304" mass="34738">MKAAPNASVAIIVVNWNGYEFTRNCLQSLARISQPDFQVILVDNASEDDSSTKLRAEFSHLTLLESEQNLGFTGGNNLGIAHALAEGYDYLLLLNNDTEVEPDFISLCLATLQEDPGIAAVQPLMYYLHDKKTVWNAGGEYRKWMGASISLTQRPISDRPYFTEWITGCCILVKAEVVREVGPLDDRYFAYFEDVDWSLRMRNAGYMLQVVPSAVIYHEAGASLKSKKSGKEGRLNPKIHYLNSRNQIFQLRKHVRFPYSLIAWPYQMGKFSLYSIYFVLRGRKEKLRIMWEGIMEGLGHQQKF</sequence>
<dbReference type="EMBL" id="BMWX01000002">
    <property type="protein sequence ID" value="GGZ19770.1"/>
    <property type="molecule type" value="Genomic_DNA"/>
</dbReference>
<dbReference type="Pfam" id="PF00535">
    <property type="entry name" value="Glycos_transf_2"/>
    <property type="match status" value="1"/>
</dbReference>
<dbReference type="CDD" id="cd04186">
    <property type="entry name" value="GT_2_like_c"/>
    <property type="match status" value="1"/>
</dbReference>
<organism evidence="5 6">
    <name type="scientific">Echinicola pacifica</name>
    <dbReference type="NCBI Taxonomy" id="346377"/>
    <lineage>
        <taxon>Bacteria</taxon>
        <taxon>Pseudomonadati</taxon>
        <taxon>Bacteroidota</taxon>
        <taxon>Cytophagia</taxon>
        <taxon>Cytophagales</taxon>
        <taxon>Cyclobacteriaceae</taxon>
        <taxon>Echinicola</taxon>
    </lineage>
</organism>
<evidence type="ECO:0000313" key="6">
    <source>
        <dbReference type="Proteomes" id="UP000619457"/>
    </source>
</evidence>
<evidence type="ECO:0000256" key="1">
    <source>
        <dbReference type="ARBA" id="ARBA00006739"/>
    </source>
</evidence>
<reference evidence="5" key="2">
    <citation type="submission" date="2020-09" db="EMBL/GenBank/DDBJ databases">
        <authorList>
            <person name="Sun Q."/>
            <person name="Kim S."/>
        </authorList>
    </citation>
    <scope>NUCLEOTIDE SEQUENCE</scope>
    <source>
        <strain evidence="5">KCTC 12368</strain>
    </source>
</reference>
<evidence type="ECO:0000256" key="2">
    <source>
        <dbReference type="ARBA" id="ARBA00022676"/>
    </source>
</evidence>
<evidence type="ECO:0000259" key="4">
    <source>
        <dbReference type="Pfam" id="PF00535"/>
    </source>
</evidence>
<keyword evidence="3 5" id="KW-0808">Transferase</keyword>
<dbReference type="SUPFAM" id="SSF53448">
    <property type="entry name" value="Nucleotide-diphospho-sugar transferases"/>
    <property type="match status" value="1"/>
</dbReference>
<proteinExistence type="inferred from homology"/>
<dbReference type="Proteomes" id="UP000619457">
    <property type="component" value="Unassembled WGS sequence"/>
</dbReference>
<dbReference type="PANTHER" id="PTHR43179:SF12">
    <property type="entry name" value="GALACTOFURANOSYLTRANSFERASE GLFT2"/>
    <property type="match status" value="1"/>
</dbReference>
<dbReference type="AlphaFoldDB" id="A0A918PQY5"/>
<comment type="similarity">
    <text evidence="1">Belongs to the glycosyltransferase 2 family.</text>
</comment>
<dbReference type="InterPro" id="IPR001173">
    <property type="entry name" value="Glyco_trans_2-like"/>
</dbReference>
<reference evidence="5" key="1">
    <citation type="journal article" date="2014" name="Int. J. Syst. Evol. Microbiol.">
        <title>Complete genome sequence of Corynebacterium casei LMG S-19264T (=DSM 44701T), isolated from a smear-ripened cheese.</title>
        <authorList>
            <consortium name="US DOE Joint Genome Institute (JGI-PGF)"/>
            <person name="Walter F."/>
            <person name="Albersmeier A."/>
            <person name="Kalinowski J."/>
            <person name="Ruckert C."/>
        </authorList>
    </citation>
    <scope>NUCLEOTIDE SEQUENCE</scope>
    <source>
        <strain evidence="5">KCTC 12368</strain>
    </source>
</reference>
<comment type="caution">
    <text evidence="5">The sequence shown here is derived from an EMBL/GenBank/DDBJ whole genome shotgun (WGS) entry which is preliminary data.</text>
</comment>
<dbReference type="RefSeq" id="WP_018472440.1">
    <property type="nucleotide sequence ID" value="NZ_BMWX01000002.1"/>
</dbReference>
<dbReference type="GO" id="GO:0016757">
    <property type="term" value="F:glycosyltransferase activity"/>
    <property type="evidence" value="ECO:0007669"/>
    <property type="project" value="UniProtKB-KW"/>
</dbReference>
<dbReference type="Gene3D" id="3.90.550.10">
    <property type="entry name" value="Spore Coat Polysaccharide Biosynthesis Protein SpsA, Chain A"/>
    <property type="match status" value="1"/>
</dbReference>
<dbReference type="PANTHER" id="PTHR43179">
    <property type="entry name" value="RHAMNOSYLTRANSFERASE WBBL"/>
    <property type="match status" value="1"/>
</dbReference>
<accession>A0A918PQY5</accession>
<keyword evidence="2" id="KW-0328">Glycosyltransferase</keyword>
<protein>
    <submittedName>
        <fullName evidence="5">Glycosyl transferase</fullName>
    </submittedName>
</protein>
<keyword evidence="6" id="KW-1185">Reference proteome</keyword>
<evidence type="ECO:0000256" key="3">
    <source>
        <dbReference type="ARBA" id="ARBA00022679"/>
    </source>
</evidence>
<dbReference type="InterPro" id="IPR029044">
    <property type="entry name" value="Nucleotide-diphossugar_trans"/>
</dbReference>
<name>A0A918PQY5_9BACT</name>
<gene>
    <name evidence="5" type="ORF">GCM10007049_10390</name>
</gene>